<feature type="chain" id="PRO_5038656271" description="DUF6843 domain-containing protein" evidence="1">
    <location>
        <begin position="21"/>
        <end position="140"/>
    </location>
</feature>
<dbReference type="InterPro" id="IPR049293">
    <property type="entry name" value="DUF6843"/>
</dbReference>
<evidence type="ECO:0000259" key="2">
    <source>
        <dbReference type="Pfam" id="PF20862"/>
    </source>
</evidence>
<keyword evidence="1" id="KW-0732">Signal</keyword>
<keyword evidence="4" id="KW-1185">Reference proteome</keyword>
<dbReference type="AlphaFoldDB" id="A0A5D0D055"/>
<evidence type="ECO:0000256" key="1">
    <source>
        <dbReference type="SAM" id="SignalP"/>
    </source>
</evidence>
<proteinExistence type="predicted"/>
<dbReference type="RefSeq" id="WP_148450093.1">
    <property type="nucleotide sequence ID" value="NZ_VSDO01000001.1"/>
</dbReference>
<feature type="domain" description="DUF6843" evidence="2">
    <location>
        <begin position="24"/>
        <end position="132"/>
    </location>
</feature>
<accession>A0A5D0D055</accession>
<dbReference type="Proteomes" id="UP000325218">
    <property type="component" value="Unassembled WGS sequence"/>
</dbReference>
<dbReference type="OrthoDB" id="68404at2"/>
<protein>
    <recommendedName>
        <fullName evidence="2">DUF6843 domain-containing protein</fullName>
    </recommendedName>
</protein>
<feature type="signal peptide" evidence="1">
    <location>
        <begin position="1"/>
        <end position="20"/>
    </location>
</feature>
<sequence length="140" mass="15495">MKQMLLAILCLALTVGCASPYQRGTYDLYLIPQGYEGIIRVIYNVKGAPLLEREGKYDVIPVDSNGKYETSNPMYDYGEVIDQYFYVDEKGNRTAIDPTCVNIRGTGGTSVGGVETHHTEIEVTNSLCGEDFMLHGSNRS</sequence>
<gene>
    <name evidence="3" type="ORF">FRY98_02065</name>
</gene>
<organism evidence="3 4">
    <name type="scientific">Paenibacillus faecis</name>
    <dbReference type="NCBI Taxonomy" id="862114"/>
    <lineage>
        <taxon>Bacteria</taxon>
        <taxon>Bacillati</taxon>
        <taxon>Bacillota</taxon>
        <taxon>Bacilli</taxon>
        <taxon>Bacillales</taxon>
        <taxon>Paenibacillaceae</taxon>
        <taxon>Paenibacillus</taxon>
    </lineage>
</organism>
<dbReference type="Pfam" id="PF20862">
    <property type="entry name" value="DUF6843"/>
    <property type="match status" value="1"/>
</dbReference>
<name>A0A5D0D055_9BACL</name>
<reference evidence="3 4" key="1">
    <citation type="submission" date="2019-08" db="EMBL/GenBank/DDBJ databases">
        <title>Genome sequencing of Paenibacillus faecis DSM 23593(T).</title>
        <authorList>
            <person name="Kook J.-K."/>
            <person name="Park S.-N."/>
            <person name="Lim Y.K."/>
        </authorList>
    </citation>
    <scope>NUCLEOTIDE SEQUENCE [LARGE SCALE GENOMIC DNA]</scope>
    <source>
        <strain evidence="3 4">DSM 23593</strain>
    </source>
</reference>
<evidence type="ECO:0000313" key="4">
    <source>
        <dbReference type="Proteomes" id="UP000325218"/>
    </source>
</evidence>
<comment type="caution">
    <text evidence="3">The sequence shown here is derived from an EMBL/GenBank/DDBJ whole genome shotgun (WGS) entry which is preliminary data.</text>
</comment>
<evidence type="ECO:0000313" key="3">
    <source>
        <dbReference type="EMBL" id="TYA14497.1"/>
    </source>
</evidence>
<dbReference type="EMBL" id="VSDO01000001">
    <property type="protein sequence ID" value="TYA14497.1"/>
    <property type="molecule type" value="Genomic_DNA"/>
</dbReference>
<dbReference type="PROSITE" id="PS51257">
    <property type="entry name" value="PROKAR_LIPOPROTEIN"/>
    <property type="match status" value="1"/>
</dbReference>